<feature type="transmembrane region" description="Helical" evidence="8">
    <location>
        <begin position="280"/>
        <end position="304"/>
    </location>
</feature>
<proteinExistence type="inferred from homology"/>
<evidence type="ECO:0000256" key="2">
    <source>
        <dbReference type="ARBA" id="ARBA00005236"/>
    </source>
</evidence>
<comment type="subcellular location">
    <subcellularLocation>
        <location evidence="1">Cell membrane</location>
        <topology evidence="1">Multi-pass membrane protein</topology>
    </subcellularLocation>
</comment>
<feature type="domain" description="ABC3 transporter permease C-terminal" evidence="9">
    <location>
        <begin position="283"/>
        <end position="416"/>
    </location>
</feature>
<feature type="transmembrane region" description="Helical" evidence="8">
    <location>
        <begin position="29"/>
        <end position="55"/>
    </location>
</feature>
<dbReference type="EMBL" id="JARVII010000003">
    <property type="protein sequence ID" value="MDG9698658.1"/>
    <property type="molecule type" value="Genomic_DNA"/>
</dbReference>
<evidence type="ECO:0000256" key="4">
    <source>
        <dbReference type="ARBA" id="ARBA00022475"/>
    </source>
</evidence>
<dbReference type="Pfam" id="PF12704">
    <property type="entry name" value="MacB_PCD"/>
    <property type="match status" value="1"/>
</dbReference>
<gene>
    <name evidence="11" type="ORF">QB898_02810</name>
</gene>
<keyword evidence="7 8" id="KW-0472">Membrane</keyword>
<dbReference type="GO" id="GO:0044874">
    <property type="term" value="P:lipoprotein localization to outer membrane"/>
    <property type="evidence" value="ECO:0007669"/>
    <property type="project" value="TreeGrafter"/>
</dbReference>
<keyword evidence="3" id="KW-0813">Transport</keyword>
<dbReference type="Proteomes" id="UP001237156">
    <property type="component" value="Unassembled WGS sequence"/>
</dbReference>
<evidence type="ECO:0000256" key="6">
    <source>
        <dbReference type="ARBA" id="ARBA00022989"/>
    </source>
</evidence>
<reference evidence="11 12" key="1">
    <citation type="submission" date="2023-04" db="EMBL/GenBank/DDBJ databases">
        <title>Ottowia paracancer sp. nov., isolated from human stomach.</title>
        <authorList>
            <person name="Song Y."/>
        </authorList>
    </citation>
    <scope>NUCLEOTIDE SEQUENCE [LARGE SCALE GENOMIC DNA]</scope>
    <source>
        <strain evidence="11 12">10c7w1</strain>
    </source>
</reference>
<dbReference type="InterPro" id="IPR003838">
    <property type="entry name" value="ABC3_permease_C"/>
</dbReference>
<comment type="similarity">
    <text evidence="2">Belongs to the ABC-4 integral membrane protein family. LolC/E subfamily.</text>
</comment>
<organism evidence="11 12">
    <name type="scientific">Ottowia cancrivicina</name>
    <dbReference type="NCBI Taxonomy" id="3040346"/>
    <lineage>
        <taxon>Bacteria</taxon>
        <taxon>Pseudomonadati</taxon>
        <taxon>Pseudomonadota</taxon>
        <taxon>Betaproteobacteria</taxon>
        <taxon>Burkholderiales</taxon>
        <taxon>Comamonadaceae</taxon>
        <taxon>Ottowia</taxon>
    </lineage>
</organism>
<dbReference type="AlphaFoldDB" id="A0AAW6RKB3"/>
<protein>
    <submittedName>
        <fullName evidence="11">Lipoprotein-releasing ABC transporter permease subunit</fullName>
    </submittedName>
</protein>
<dbReference type="RefSeq" id="WP_279523696.1">
    <property type="nucleotide sequence ID" value="NZ_JARVII010000003.1"/>
</dbReference>
<dbReference type="NCBIfam" id="TIGR02212">
    <property type="entry name" value="lolCE"/>
    <property type="match status" value="1"/>
</dbReference>
<evidence type="ECO:0000259" key="9">
    <source>
        <dbReference type="Pfam" id="PF02687"/>
    </source>
</evidence>
<evidence type="ECO:0000256" key="3">
    <source>
        <dbReference type="ARBA" id="ARBA00022448"/>
    </source>
</evidence>
<evidence type="ECO:0000256" key="7">
    <source>
        <dbReference type="ARBA" id="ARBA00023136"/>
    </source>
</evidence>
<evidence type="ECO:0000313" key="12">
    <source>
        <dbReference type="Proteomes" id="UP001237156"/>
    </source>
</evidence>
<evidence type="ECO:0000256" key="8">
    <source>
        <dbReference type="SAM" id="Phobius"/>
    </source>
</evidence>
<keyword evidence="5 8" id="KW-0812">Transmembrane</keyword>
<dbReference type="PANTHER" id="PTHR30489">
    <property type="entry name" value="LIPOPROTEIN-RELEASING SYSTEM TRANSMEMBRANE PROTEIN LOLE"/>
    <property type="match status" value="1"/>
</dbReference>
<evidence type="ECO:0000256" key="1">
    <source>
        <dbReference type="ARBA" id="ARBA00004651"/>
    </source>
</evidence>
<dbReference type="GO" id="GO:0042953">
    <property type="term" value="P:lipoprotein transport"/>
    <property type="evidence" value="ECO:0007669"/>
    <property type="project" value="InterPro"/>
</dbReference>
<evidence type="ECO:0000259" key="10">
    <source>
        <dbReference type="Pfam" id="PF12704"/>
    </source>
</evidence>
<dbReference type="GO" id="GO:0098797">
    <property type="term" value="C:plasma membrane protein complex"/>
    <property type="evidence" value="ECO:0007669"/>
    <property type="project" value="TreeGrafter"/>
</dbReference>
<dbReference type="InterPro" id="IPR011925">
    <property type="entry name" value="LolCE_TM"/>
</dbReference>
<feature type="transmembrane region" description="Helical" evidence="8">
    <location>
        <begin position="325"/>
        <end position="352"/>
    </location>
</feature>
<dbReference type="PANTHER" id="PTHR30489:SF0">
    <property type="entry name" value="LIPOPROTEIN-RELEASING SYSTEM TRANSMEMBRANE PROTEIN LOLE"/>
    <property type="match status" value="1"/>
</dbReference>
<dbReference type="InterPro" id="IPR051447">
    <property type="entry name" value="Lipoprotein-release_system"/>
</dbReference>
<dbReference type="InterPro" id="IPR025857">
    <property type="entry name" value="MacB_PCD"/>
</dbReference>
<dbReference type="Pfam" id="PF02687">
    <property type="entry name" value="FtsX"/>
    <property type="match status" value="1"/>
</dbReference>
<keyword evidence="6 8" id="KW-1133">Transmembrane helix</keyword>
<accession>A0AAW6RKB3</accession>
<evidence type="ECO:0000256" key="5">
    <source>
        <dbReference type="ARBA" id="ARBA00022692"/>
    </source>
</evidence>
<sequence length="423" mass="45956">MNLLERLPYEWRLGWRYTRAGRASRRNGFISFISAASMLGIALGVAALIIVLSVMNGFQKDVLGRMLSVIPHIEIFTPDGQALPDPALTLAEVRQNPQVAGAAPFIGEQGLLVRGEEMKGASIRGIDPEQETQVTDVAAQLKAEGVLQRLEPGRFHIILGRDLARMLGVVEGDALTLLAPGGQMTPVGVTPRMKQMTVAGVFDSGHHIYDSTLALIHMDDARRIFQLEGPTGVRARLHDMHQAPQVTQQLAATLTGRLLLLDWPRQNSTWYAAVQIEKRMMAIILALIVAVAAFNLVSTLVMTVQDKRADIAILRTLGASPRSVMAIFIVQGAVVGVIGTLAGLLLGLGIAANIDVIVPALEQLLGFHFIPKDVYMISELPSDPQAGDIVPICLFSLLMSFVVTLYPSWRASRVNPAEALRYE</sequence>
<comment type="caution">
    <text evidence="11">The sequence shown here is derived from an EMBL/GenBank/DDBJ whole genome shotgun (WGS) entry which is preliminary data.</text>
</comment>
<keyword evidence="12" id="KW-1185">Reference proteome</keyword>
<name>A0AAW6RKB3_9BURK</name>
<feature type="transmembrane region" description="Helical" evidence="8">
    <location>
        <begin position="389"/>
        <end position="406"/>
    </location>
</feature>
<keyword evidence="11" id="KW-0449">Lipoprotein</keyword>
<evidence type="ECO:0000313" key="11">
    <source>
        <dbReference type="EMBL" id="MDG9698658.1"/>
    </source>
</evidence>
<feature type="domain" description="MacB-like periplasmic core" evidence="10">
    <location>
        <begin position="34"/>
        <end position="252"/>
    </location>
</feature>
<keyword evidence="4" id="KW-1003">Cell membrane</keyword>